<dbReference type="OrthoDB" id="2020429at2759"/>
<organism evidence="1 2">
    <name type="scientific">Coptis chinensis</name>
    <dbReference type="NCBI Taxonomy" id="261450"/>
    <lineage>
        <taxon>Eukaryota</taxon>
        <taxon>Viridiplantae</taxon>
        <taxon>Streptophyta</taxon>
        <taxon>Embryophyta</taxon>
        <taxon>Tracheophyta</taxon>
        <taxon>Spermatophyta</taxon>
        <taxon>Magnoliopsida</taxon>
        <taxon>Ranunculales</taxon>
        <taxon>Ranunculaceae</taxon>
        <taxon>Coptidoideae</taxon>
        <taxon>Coptis</taxon>
    </lineage>
</organism>
<reference evidence="1 2" key="1">
    <citation type="submission" date="2020-10" db="EMBL/GenBank/DDBJ databases">
        <title>The Coptis chinensis genome and diversification of protoberbering-type alkaloids.</title>
        <authorList>
            <person name="Wang B."/>
            <person name="Shu S."/>
            <person name="Song C."/>
            <person name="Liu Y."/>
        </authorList>
    </citation>
    <scope>NUCLEOTIDE SEQUENCE [LARGE SCALE GENOMIC DNA]</scope>
    <source>
        <strain evidence="1">HL-2020</strain>
        <tissue evidence="1">Leaf</tissue>
    </source>
</reference>
<protein>
    <submittedName>
        <fullName evidence="1">Uncharacterized protein</fullName>
    </submittedName>
</protein>
<evidence type="ECO:0000313" key="2">
    <source>
        <dbReference type="Proteomes" id="UP000631114"/>
    </source>
</evidence>
<dbReference type="AlphaFoldDB" id="A0A835LCY2"/>
<name>A0A835LCY2_9MAGN</name>
<accession>A0A835LCY2</accession>
<dbReference type="PANTHER" id="PTHR36799:SF2">
    <property type="entry name" value="PROTEIN CHLORORESPIRATORY REDUCTION 42, CHLOROPLASTIC"/>
    <property type="match status" value="1"/>
</dbReference>
<proteinExistence type="predicted"/>
<keyword evidence="2" id="KW-1185">Reference proteome</keyword>
<sequence length="81" mass="9356">MKFNTQDRVCDHNGYAPKTIKTAASISCLRVNADLVKTESLKPKDVWAVQLAIGTYQIDGKHFRPWTLINNEYIYIMILKR</sequence>
<dbReference type="PANTHER" id="PTHR36799">
    <property type="match status" value="1"/>
</dbReference>
<gene>
    <name evidence="1" type="ORF">IFM89_000463</name>
</gene>
<dbReference type="GO" id="GO:0010258">
    <property type="term" value="P:NADH dehydrogenase complex (plastoquinone) assembly"/>
    <property type="evidence" value="ECO:0007669"/>
    <property type="project" value="InterPro"/>
</dbReference>
<dbReference type="InterPro" id="IPR021495">
    <property type="entry name" value="CRR42-like"/>
</dbReference>
<dbReference type="Pfam" id="PF11347">
    <property type="entry name" value="CRR42-like"/>
    <property type="match status" value="1"/>
</dbReference>
<comment type="caution">
    <text evidence="1">The sequence shown here is derived from an EMBL/GenBank/DDBJ whole genome shotgun (WGS) entry which is preliminary data.</text>
</comment>
<dbReference type="EMBL" id="JADFTS010000008">
    <property type="protein sequence ID" value="KAF9590918.1"/>
    <property type="molecule type" value="Genomic_DNA"/>
</dbReference>
<evidence type="ECO:0000313" key="1">
    <source>
        <dbReference type="EMBL" id="KAF9590918.1"/>
    </source>
</evidence>
<dbReference type="Proteomes" id="UP000631114">
    <property type="component" value="Unassembled WGS sequence"/>
</dbReference>